<dbReference type="Proteomes" id="UP000240527">
    <property type="component" value="Chromosome"/>
</dbReference>
<dbReference type="PANTHER" id="PTHR44051:SF9">
    <property type="entry name" value="GLUTATHIONE S-TRANSFERASE 1"/>
    <property type="match status" value="1"/>
</dbReference>
<gene>
    <name evidence="3" type="ORF">B7G68_04770</name>
</gene>
<dbReference type="PANTHER" id="PTHR44051">
    <property type="entry name" value="GLUTATHIONE S-TRANSFERASE-RELATED"/>
    <property type="match status" value="1"/>
</dbReference>
<dbReference type="InterPro" id="IPR036282">
    <property type="entry name" value="Glutathione-S-Trfase_C_sf"/>
</dbReference>
<proteinExistence type="predicted"/>
<dbReference type="Gene3D" id="3.40.30.10">
    <property type="entry name" value="Glutaredoxin"/>
    <property type="match status" value="1"/>
</dbReference>
<evidence type="ECO:0000259" key="2">
    <source>
        <dbReference type="PROSITE" id="PS50405"/>
    </source>
</evidence>
<dbReference type="Pfam" id="PF13409">
    <property type="entry name" value="GST_N_2"/>
    <property type="match status" value="1"/>
</dbReference>
<sequence length="220" mass="24178">MIVVHHLNNSRSQRVLWLLEELGVPYEVKRYERDPQTMLAPPALKAIHPLGKSPVISDGDTVIAETGAIIEYVTEVHGQGRLIPAAGSAERLRYTYWLHYAEGSAMTPLLLTLVFSALPKRAPGLMKPLVKSIAAKAQAGFVDPQLKTHIDYWEAELAKSPWFAGPEFTAADIAMSFPLEAGADRAGAASRPHIKAFLEKIHARPAYQRALERGGPYAYA</sequence>
<dbReference type="PROSITE" id="PS50404">
    <property type="entry name" value="GST_NTER"/>
    <property type="match status" value="1"/>
</dbReference>
<dbReference type="SFLD" id="SFLDS00019">
    <property type="entry name" value="Glutathione_Transferase_(cytos"/>
    <property type="match status" value="1"/>
</dbReference>
<evidence type="ECO:0000313" key="3">
    <source>
        <dbReference type="EMBL" id="AVQ01233.1"/>
    </source>
</evidence>
<feature type="domain" description="GST N-terminal" evidence="1">
    <location>
        <begin position="1"/>
        <end position="81"/>
    </location>
</feature>
<dbReference type="CDD" id="cd03046">
    <property type="entry name" value="GST_N_GTT1_like"/>
    <property type="match status" value="1"/>
</dbReference>
<protein>
    <submittedName>
        <fullName evidence="3">Glutathione S-transferase</fullName>
    </submittedName>
</protein>
<dbReference type="InterPro" id="IPR040079">
    <property type="entry name" value="Glutathione_S-Trfase"/>
</dbReference>
<dbReference type="SUPFAM" id="SSF52833">
    <property type="entry name" value="Thioredoxin-like"/>
    <property type="match status" value="1"/>
</dbReference>
<evidence type="ECO:0000313" key="4">
    <source>
        <dbReference type="Proteomes" id="UP000240527"/>
    </source>
</evidence>
<dbReference type="InterPro" id="IPR004046">
    <property type="entry name" value="GST_C"/>
</dbReference>
<reference evidence="3 4" key="1">
    <citation type="journal article" date="2015" name="Biotechnol. Bioeng.">
        <title>Genome sequence and phenotypic characterization of Caulobacter segnis.</title>
        <authorList>
            <person name="Patel S."/>
            <person name="Fletcher B."/>
            <person name="Scott D.C."/>
            <person name="Ely B."/>
        </authorList>
    </citation>
    <scope>NUCLEOTIDE SEQUENCE [LARGE SCALE GENOMIC DNA]</scope>
    <source>
        <strain evidence="3 4">TK0059</strain>
    </source>
</reference>
<dbReference type="CDD" id="cd03189">
    <property type="entry name" value="GST_C_GTT1_like"/>
    <property type="match status" value="1"/>
</dbReference>
<dbReference type="RefSeq" id="WP_013078102.1">
    <property type="nucleotide sequence ID" value="NZ_CP027850.1"/>
</dbReference>
<feature type="domain" description="GST C-terminal" evidence="2">
    <location>
        <begin position="87"/>
        <end position="220"/>
    </location>
</feature>
<dbReference type="Pfam" id="PF00043">
    <property type="entry name" value="GST_C"/>
    <property type="match status" value="1"/>
</dbReference>
<dbReference type="InterPro" id="IPR010987">
    <property type="entry name" value="Glutathione-S-Trfase_C-like"/>
</dbReference>
<dbReference type="Gene3D" id="1.20.1050.10">
    <property type="match status" value="1"/>
</dbReference>
<dbReference type="InterPro" id="IPR004045">
    <property type="entry name" value="Glutathione_S-Trfase_N"/>
</dbReference>
<dbReference type="EMBL" id="CP027850">
    <property type="protein sequence ID" value="AVQ01233.1"/>
    <property type="molecule type" value="Genomic_DNA"/>
</dbReference>
<organism evidence="3 4">
    <name type="scientific">Caulobacter segnis</name>
    <dbReference type="NCBI Taxonomy" id="88688"/>
    <lineage>
        <taxon>Bacteria</taxon>
        <taxon>Pseudomonadati</taxon>
        <taxon>Pseudomonadota</taxon>
        <taxon>Alphaproteobacteria</taxon>
        <taxon>Caulobacterales</taxon>
        <taxon>Caulobacteraceae</taxon>
        <taxon>Caulobacter</taxon>
    </lineage>
</organism>
<dbReference type="SFLD" id="SFLDG01150">
    <property type="entry name" value="Main.1:_Beta-like"/>
    <property type="match status" value="1"/>
</dbReference>
<keyword evidence="4" id="KW-1185">Reference proteome</keyword>
<dbReference type="PROSITE" id="PS50405">
    <property type="entry name" value="GST_CTER"/>
    <property type="match status" value="1"/>
</dbReference>
<dbReference type="InterPro" id="IPR036249">
    <property type="entry name" value="Thioredoxin-like_sf"/>
</dbReference>
<accession>A0ABN5IQF9</accession>
<dbReference type="SFLD" id="SFLDG00358">
    <property type="entry name" value="Main_(cytGST)"/>
    <property type="match status" value="1"/>
</dbReference>
<name>A0ABN5IQF9_9CAUL</name>
<dbReference type="SUPFAM" id="SSF47616">
    <property type="entry name" value="GST C-terminal domain-like"/>
    <property type="match status" value="1"/>
</dbReference>
<evidence type="ECO:0000259" key="1">
    <source>
        <dbReference type="PROSITE" id="PS50404"/>
    </source>
</evidence>